<evidence type="ECO:0000313" key="3">
    <source>
        <dbReference type="Proteomes" id="UP000015100"/>
    </source>
</evidence>
<reference evidence="2 3" key="1">
    <citation type="journal article" date="2013" name="PLoS Genet.">
        <title>Genomic mechanisms accounting for the adaptation to parasitism in nematode-trapping fungi.</title>
        <authorList>
            <person name="Meerupati T."/>
            <person name="Andersson K.M."/>
            <person name="Friman E."/>
            <person name="Kumar D."/>
            <person name="Tunlid A."/>
            <person name="Ahren D."/>
        </authorList>
    </citation>
    <scope>NUCLEOTIDE SEQUENCE [LARGE SCALE GENOMIC DNA]</scope>
    <source>
        <strain evidence="2 3">CBS 200.50</strain>
    </source>
</reference>
<dbReference type="HOGENOM" id="CLU_278979_0_0_1"/>
<name>S8A9E0_DACHA</name>
<sequence>MSGLRALRLPLRRCSSSHQTIRLLTVTPASPTPLKGRSKKAGSTPRKALLTQTAPTENSLASAPTQIDGSQLPEAGSLQDAETRTSNNKNPKKKVAKHNVKTSSPNERKSKAEKPQNEDHAPEEIQTSITESPLLLEDLFSRWKENTVKARQSDKRTSELLQKRAKLRQQKSDRDQIFEERGDKQGALGISQLTTTSKQKKKSKNVTEKVAFVDYDVVPWGYEHDKRQLEQETPNPDVTARELNDRLEEADEKDMELGSLDSTKTITASSISPVSGRIRSIPNSKLELEAPPVVRWRYDRPREEARNRAETASVELSDDAPSKGIPDPSQKEFAQRIQELADPGSENIHFSSVFWGNNKPVEFNMGDLPEAAKPHGQSDLFNILSGKESDSNRNPRETSASSLFNIFSKHSPDETSENLDTAKIFTQFAAEERKPDLFWRNLDDYQPQQKSFQADPIESETLANNRIPNPIFLLSALTSGRTKGNNFTRDEYQYSLDHLKLMRYGMDGMNISGLKERLQRTKLPFSFPAIRYDDIFPVFFPKPTTHIQPSTLHQFPVLELKHCPISTDLHLALSGKALSRDATYGDASTLTGHRNLFAEIMMASIVPWRKGYMRATAVPLDTEHRHVYAKQQTIYTVLDTITMVHLDIVNPPDPLVPPYKTRDLLAQLVADAFSCHFYNREILQRQCPVIGTLTHRDKLYISVYDPQSDTPYVSEPLDIGWSLADPNEKALQNQEIFFCQISNLVQACAFNGIAATALRVRGPTDMDTRADWVSTLVGAEKSLLASHLPQAVHSDSRRFVLKAMGISRGSAIHNFPKNFHFRNDRWLNHRETTYLDYAKRLVETDAYLKKLRGGATEINEAPYTTLMSNTPLNPPSSLDTESTSPTTGGKESIDKDLDQAQRMFDLLEYLSGEKARPGTPPRKDSRLDRSEQEDIVAVLNKKANMPKRDVRGLFGLDDEASVRRLLQAQTSSRRGKFPKPPPHPSRKHQEATTLTAEPEWPLLDTGDEHRQNSFFGDGEDDDNELFSNRGDDEDWGDEPLPLAPDPGSKTPFKGVNNEDITPLEDVVQRGAGKKKQPRTTTKEFHNKHKKKPSSYAKPAKSKSKQKPKKTQSDVPASVPAPEEFEYLFAKR</sequence>
<organism evidence="2 3">
    <name type="scientific">Dactylellina haptotyla (strain CBS 200.50)</name>
    <name type="common">Nematode-trapping fungus</name>
    <name type="synonym">Monacrosporium haptotylum</name>
    <dbReference type="NCBI Taxonomy" id="1284197"/>
    <lineage>
        <taxon>Eukaryota</taxon>
        <taxon>Fungi</taxon>
        <taxon>Dikarya</taxon>
        <taxon>Ascomycota</taxon>
        <taxon>Pezizomycotina</taxon>
        <taxon>Orbiliomycetes</taxon>
        <taxon>Orbiliales</taxon>
        <taxon>Orbiliaceae</taxon>
        <taxon>Dactylellina</taxon>
    </lineage>
</organism>
<evidence type="ECO:0000256" key="1">
    <source>
        <dbReference type="SAM" id="MobiDB-lite"/>
    </source>
</evidence>
<proteinExistence type="predicted"/>
<feature type="region of interest" description="Disordered" evidence="1">
    <location>
        <begin position="862"/>
        <end position="896"/>
    </location>
</feature>
<feature type="compositionally biased region" description="Basic and acidic residues" evidence="1">
    <location>
        <begin position="170"/>
        <end position="183"/>
    </location>
</feature>
<feature type="region of interest" description="Disordered" evidence="1">
    <location>
        <begin position="25"/>
        <end position="131"/>
    </location>
</feature>
<feature type="compositionally biased region" description="Basic residues" evidence="1">
    <location>
        <begin position="90"/>
        <end position="100"/>
    </location>
</feature>
<feature type="region of interest" description="Disordered" evidence="1">
    <location>
        <begin position="967"/>
        <end position="1131"/>
    </location>
</feature>
<reference evidence="3" key="2">
    <citation type="submission" date="2013-04" db="EMBL/GenBank/DDBJ databases">
        <title>Genomic mechanisms accounting for the adaptation to parasitism in nematode-trapping fungi.</title>
        <authorList>
            <person name="Ahren D.G."/>
        </authorList>
    </citation>
    <scope>NUCLEOTIDE SEQUENCE [LARGE SCALE GENOMIC DNA]</scope>
    <source>
        <strain evidence="3">CBS 200.50</strain>
    </source>
</reference>
<feature type="compositionally biased region" description="Basic residues" evidence="1">
    <location>
        <begin position="1099"/>
        <end position="1109"/>
    </location>
</feature>
<feature type="compositionally biased region" description="Polar residues" evidence="1">
    <location>
        <begin position="865"/>
        <end position="889"/>
    </location>
</feature>
<feature type="compositionally biased region" description="Basic and acidic residues" evidence="1">
    <location>
        <begin position="911"/>
        <end position="931"/>
    </location>
</feature>
<accession>S8A9E0</accession>
<gene>
    <name evidence="2" type="ORF">H072_8596</name>
</gene>
<feature type="region of interest" description="Disordered" evidence="1">
    <location>
        <begin position="910"/>
        <end position="931"/>
    </location>
</feature>
<dbReference type="AlphaFoldDB" id="S8A9E0"/>
<keyword evidence="3" id="KW-1185">Reference proteome</keyword>
<dbReference type="OrthoDB" id="5336947at2759"/>
<feature type="compositionally biased region" description="Basic and acidic residues" evidence="1">
    <location>
        <begin position="106"/>
        <end position="123"/>
    </location>
</feature>
<feature type="region of interest" description="Disordered" evidence="1">
    <location>
        <begin position="303"/>
        <end position="329"/>
    </location>
</feature>
<dbReference type="EMBL" id="AQGS01000612">
    <property type="protein sequence ID" value="EPS37711.1"/>
    <property type="molecule type" value="Genomic_DNA"/>
</dbReference>
<feature type="region of interest" description="Disordered" evidence="1">
    <location>
        <begin position="147"/>
        <end position="183"/>
    </location>
</feature>
<evidence type="ECO:0000313" key="2">
    <source>
        <dbReference type="EMBL" id="EPS37711.1"/>
    </source>
</evidence>
<protein>
    <submittedName>
        <fullName evidence="2">Uncharacterized protein</fullName>
    </submittedName>
</protein>
<dbReference type="Proteomes" id="UP000015100">
    <property type="component" value="Unassembled WGS sequence"/>
</dbReference>
<comment type="caution">
    <text evidence="2">The sequence shown here is derived from an EMBL/GenBank/DDBJ whole genome shotgun (WGS) entry which is preliminary data.</text>
</comment>
<feature type="compositionally biased region" description="Polar residues" evidence="1">
    <location>
        <begin position="50"/>
        <end position="69"/>
    </location>
</feature>
<feature type="compositionally biased region" description="Basic and acidic residues" evidence="1">
    <location>
        <begin position="147"/>
        <end position="162"/>
    </location>
</feature>